<gene>
    <name evidence="1" type="ORF">ED236_01580</name>
</gene>
<evidence type="ECO:0000313" key="1">
    <source>
        <dbReference type="EMBL" id="ROH88189.1"/>
    </source>
</evidence>
<reference evidence="1 2" key="1">
    <citation type="submission" date="2018-10" db="EMBL/GenBank/DDBJ databases">
        <authorList>
            <person name="Chen W.-M."/>
        </authorList>
    </citation>
    <scope>NUCLEOTIDE SEQUENCE [LARGE SCALE GENOMIC DNA]</scope>
    <source>
        <strain evidence="1 2">H-5</strain>
    </source>
</reference>
<dbReference type="SUPFAM" id="SSF48452">
    <property type="entry name" value="TPR-like"/>
    <property type="match status" value="1"/>
</dbReference>
<comment type="caution">
    <text evidence="1">The sequence shown here is derived from an EMBL/GenBank/DDBJ whole genome shotgun (WGS) entry which is preliminary data.</text>
</comment>
<dbReference type="Proteomes" id="UP000275137">
    <property type="component" value="Unassembled WGS sequence"/>
</dbReference>
<dbReference type="Gene3D" id="1.25.40.10">
    <property type="entry name" value="Tetratricopeptide repeat domain"/>
    <property type="match status" value="1"/>
</dbReference>
<dbReference type="EMBL" id="RJVP01000001">
    <property type="protein sequence ID" value="ROH88189.1"/>
    <property type="molecule type" value="Genomic_DNA"/>
</dbReference>
<sequence>MALKWMPSTTKLTLALTVIAALSGLGMAYELQRIGQVEAFNNAIRAAKTPDTDKQSFEAKFAVAYWLAKNERYKEATLLFNQLLGKADAKQRAIIQHNLGNIFFLRGLAINGSNMTVRDEAEYLLNQAKNAYVLALKTDNSHWGTRHNLDRVLIMLPGTPTPGVGESDTPGLIMGGIPVGLP</sequence>
<organism evidence="1 2">
    <name type="scientific">Pseudomethylobacillus aquaticus</name>
    <dbReference type="NCBI Taxonomy" id="2676064"/>
    <lineage>
        <taxon>Bacteria</taxon>
        <taxon>Pseudomonadati</taxon>
        <taxon>Pseudomonadota</taxon>
        <taxon>Betaproteobacteria</taxon>
        <taxon>Nitrosomonadales</taxon>
        <taxon>Methylophilaceae</taxon>
        <taxon>Pseudomethylobacillus</taxon>
    </lineage>
</organism>
<keyword evidence="2" id="KW-1185">Reference proteome</keyword>
<proteinExistence type="predicted"/>
<protein>
    <recommendedName>
        <fullName evidence="3">MxaK protein</fullName>
    </recommendedName>
</protein>
<name>A0A3N0V601_9PROT</name>
<accession>A0A3N0V601</accession>
<dbReference type="RefSeq" id="WP_123236183.1">
    <property type="nucleotide sequence ID" value="NZ_RJVP01000001.1"/>
</dbReference>
<dbReference type="AlphaFoldDB" id="A0A3N0V601"/>
<evidence type="ECO:0000313" key="2">
    <source>
        <dbReference type="Proteomes" id="UP000275137"/>
    </source>
</evidence>
<evidence type="ECO:0008006" key="3">
    <source>
        <dbReference type="Google" id="ProtNLM"/>
    </source>
</evidence>
<dbReference type="InterPro" id="IPR011990">
    <property type="entry name" value="TPR-like_helical_dom_sf"/>
</dbReference>